<proteinExistence type="predicted"/>
<evidence type="ECO:0000256" key="1">
    <source>
        <dbReference type="SAM" id="Coils"/>
    </source>
</evidence>
<protein>
    <submittedName>
        <fullName evidence="3">Uncharacterized protein</fullName>
    </submittedName>
</protein>
<feature type="region of interest" description="Disordered" evidence="2">
    <location>
        <begin position="214"/>
        <end position="245"/>
    </location>
</feature>
<evidence type="ECO:0000256" key="2">
    <source>
        <dbReference type="SAM" id="MobiDB-lite"/>
    </source>
</evidence>
<feature type="compositionally biased region" description="Basic and acidic residues" evidence="2">
    <location>
        <begin position="420"/>
        <end position="457"/>
    </location>
</feature>
<name>A0A1B6D8Z1_9HEMI</name>
<gene>
    <name evidence="3" type="ORF">g.91</name>
</gene>
<feature type="coiled-coil region" evidence="1">
    <location>
        <begin position="332"/>
        <end position="359"/>
    </location>
</feature>
<feature type="non-terminal residue" evidence="3">
    <location>
        <position position="1"/>
    </location>
</feature>
<organism evidence="3">
    <name type="scientific">Clastoptera arizonana</name>
    <name type="common">Arizona spittle bug</name>
    <dbReference type="NCBI Taxonomy" id="38151"/>
    <lineage>
        <taxon>Eukaryota</taxon>
        <taxon>Metazoa</taxon>
        <taxon>Ecdysozoa</taxon>
        <taxon>Arthropoda</taxon>
        <taxon>Hexapoda</taxon>
        <taxon>Insecta</taxon>
        <taxon>Pterygota</taxon>
        <taxon>Neoptera</taxon>
        <taxon>Paraneoptera</taxon>
        <taxon>Hemiptera</taxon>
        <taxon>Auchenorrhyncha</taxon>
        <taxon>Cercopoidea</taxon>
        <taxon>Clastopteridae</taxon>
        <taxon>Clastoptera</taxon>
    </lineage>
</organism>
<evidence type="ECO:0000313" key="3">
    <source>
        <dbReference type="EMBL" id="JAS22151.1"/>
    </source>
</evidence>
<feature type="region of interest" description="Disordered" evidence="2">
    <location>
        <begin position="420"/>
        <end position="458"/>
    </location>
</feature>
<dbReference type="EMBL" id="GEDC01015147">
    <property type="protein sequence ID" value="JAS22151.1"/>
    <property type="molecule type" value="Transcribed_RNA"/>
</dbReference>
<reference evidence="3" key="1">
    <citation type="submission" date="2015-12" db="EMBL/GenBank/DDBJ databases">
        <title>De novo transcriptome assembly of four potential Pierce s Disease insect vectors from Arizona vineyards.</title>
        <authorList>
            <person name="Tassone E.E."/>
        </authorList>
    </citation>
    <scope>NUCLEOTIDE SEQUENCE</scope>
</reference>
<dbReference type="SUPFAM" id="SSF58113">
    <property type="entry name" value="Apolipoprotein A-I"/>
    <property type="match status" value="1"/>
</dbReference>
<feature type="compositionally biased region" description="Pro residues" evidence="2">
    <location>
        <begin position="220"/>
        <end position="236"/>
    </location>
</feature>
<accession>A0A1B6D8Z1</accession>
<feature type="non-terminal residue" evidence="3">
    <location>
        <position position="569"/>
    </location>
</feature>
<keyword evidence="1" id="KW-0175">Coiled coil</keyword>
<dbReference type="AlphaFoldDB" id="A0A1B6D8Z1"/>
<feature type="coiled-coil region" evidence="1">
    <location>
        <begin position="509"/>
        <end position="543"/>
    </location>
</feature>
<sequence>SLPAFKGLQNGPVSKFIKTLVVDCIKDVLKTIKDQDTPASTTVDNIFQSKEGVEQLKNEFGSKLKGVYKPLLDALNSVNDPKVNVQEEKEKLNDEIERAVIKVDSKADFYNATSRNFIDKLKSERELINKGIKDFTNNVVSSNCISVRKSKAAFEQCLEPYYCDFTKNLTSALDKVEELTKVLDVLGKEAVECIANEVDKALQAAREKIKQELEKLGVTPSPPTESPPTQAPPTTPKPGESESDKAYLKEKTDNALKEIEGLLKGQVNDSKNNLQEQKENVKNSIDTFPANVNATQVPERKAIDKYLNNTQRPNDNVNKYVYEKTNEINQSADKVVNEINEREKQVNEIENEIKNLGNEYTADKVAEKCNDNGNYQTCVDQAVQELKNKLNPLVEKLNNVNKNPIDNEVNNLKEEIKNKLDEASKKADNEAQRLKEEAEEKEKYVKDTKQNSDDKINTEVPPLVNETINIVTEINSNYDKIADSVSKDLTSIITKNADDPNAPLTDENKEYIEKVIDEVNKQIDKYRDQLYEEEKKSQALEIDLKETADKTGEQVLREECANEWDVVSE</sequence>